<reference evidence="1 2" key="1">
    <citation type="submission" date="2018-03" db="EMBL/GenBank/DDBJ databases">
        <title>Genomic Encyclopedia of Type Strains, Phase III (KMG-III): the genomes of soil and plant-associated and newly described type strains.</title>
        <authorList>
            <person name="Whitman W."/>
        </authorList>
    </citation>
    <scope>NUCLEOTIDE SEQUENCE [LARGE SCALE GENOMIC DNA]</scope>
    <source>
        <strain evidence="1 2">CGMCC 1.12700</strain>
    </source>
</reference>
<dbReference type="AlphaFoldDB" id="A0A2P8D0D1"/>
<protein>
    <submittedName>
        <fullName evidence="1">Uncharacterized protein</fullName>
    </submittedName>
</protein>
<accession>A0A2P8D0D1</accession>
<keyword evidence="2" id="KW-1185">Reference proteome</keyword>
<gene>
    <name evidence="1" type="ORF">B0I18_10777</name>
</gene>
<evidence type="ECO:0000313" key="2">
    <source>
        <dbReference type="Proteomes" id="UP000240572"/>
    </source>
</evidence>
<organism evidence="1 2">
    <name type="scientific">Taibaiella chishuiensis</name>
    <dbReference type="NCBI Taxonomy" id="1434707"/>
    <lineage>
        <taxon>Bacteria</taxon>
        <taxon>Pseudomonadati</taxon>
        <taxon>Bacteroidota</taxon>
        <taxon>Chitinophagia</taxon>
        <taxon>Chitinophagales</taxon>
        <taxon>Chitinophagaceae</taxon>
        <taxon>Taibaiella</taxon>
    </lineage>
</organism>
<evidence type="ECO:0000313" key="1">
    <source>
        <dbReference type="EMBL" id="PSK90667.1"/>
    </source>
</evidence>
<comment type="caution">
    <text evidence="1">The sequence shown here is derived from an EMBL/GenBank/DDBJ whole genome shotgun (WGS) entry which is preliminary data.</text>
</comment>
<sequence>MFSLVLIMANRSAAGVAMYSGLIHEAELLICMEKPGLALERFKRAFSLETPLGKDLLNALICAYQAGDTVAFATMATALLKNGAFSDGCDFYRFFDKIDGPENKESYKQIWKRLVQVTPVHIDLSYRQAVKQLVQADQDVRHYFMDKQTGNYNAVGRDSLNTFDSLNTLRLKRLFETRGFPTEEKIGYDYSFPGNPAIYEIIIRHDRSWTNRKVLDSFFYQATREGKLSPTHYGYWKDQSYWAFDDSASSYQQTPFSHYGTDALVVINDTLYIHKYNGTEKDRINAARKEIYADALDEMAMKANYQFTHKYFRIIDGTYGVWDGMPDEETRKIRQEAYTTTDLKALRYQLAKKYGLKHD</sequence>
<dbReference type="Proteomes" id="UP000240572">
    <property type="component" value="Unassembled WGS sequence"/>
</dbReference>
<dbReference type="EMBL" id="PYGD01000007">
    <property type="protein sequence ID" value="PSK90667.1"/>
    <property type="molecule type" value="Genomic_DNA"/>
</dbReference>
<proteinExistence type="predicted"/>
<name>A0A2P8D0D1_9BACT</name>